<dbReference type="EMBL" id="LJXT01000083">
    <property type="protein sequence ID" value="KPQ13670.1"/>
    <property type="molecule type" value="Genomic_DNA"/>
</dbReference>
<sequence>MKRLSLFILLLGLYSCELDGNSSSSTSDIGEEQLRNDLIITSGLRIVQYIDDGEDETDDFDDFLFRFSTDGNVTATRGNEVVEGSYRVFRDDGQTELELDFPSNSILDDLDDDWYFRGKANNRLTFEDDDDDNDFERLVFEF</sequence>
<gene>
    <name evidence="1" type="ORF">HLUCCX10_12390</name>
</gene>
<proteinExistence type="predicted"/>
<dbReference type="STRING" id="1305737.GCA_000526355_01635"/>
<evidence type="ECO:0000313" key="1">
    <source>
        <dbReference type="EMBL" id="KPQ13670.1"/>
    </source>
</evidence>
<dbReference type="AlphaFoldDB" id="A0A0P7Y714"/>
<dbReference type="PROSITE" id="PS51257">
    <property type="entry name" value="PROKAR_LIPOPROTEIN"/>
    <property type="match status" value="1"/>
</dbReference>
<name>A0A0P7Y714_9BACT</name>
<organism evidence="1 2">
    <name type="scientific">Algoriphagus marincola HL-49</name>
    <dbReference type="NCBI Taxonomy" id="1305737"/>
    <lineage>
        <taxon>Bacteria</taxon>
        <taxon>Pseudomonadati</taxon>
        <taxon>Bacteroidota</taxon>
        <taxon>Cytophagia</taxon>
        <taxon>Cytophagales</taxon>
        <taxon>Cyclobacteriaceae</taxon>
        <taxon>Algoriphagus</taxon>
    </lineage>
</organism>
<evidence type="ECO:0000313" key="2">
    <source>
        <dbReference type="Proteomes" id="UP000050421"/>
    </source>
</evidence>
<reference evidence="1 2" key="1">
    <citation type="submission" date="2015-09" db="EMBL/GenBank/DDBJ databases">
        <title>Identification and resolution of microdiversity through metagenomic sequencing of parallel consortia.</title>
        <authorList>
            <person name="Nelson W.C."/>
            <person name="Romine M.F."/>
            <person name="Lindemann S.R."/>
        </authorList>
    </citation>
    <scope>NUCLEOTIDE SEQUENCE [LARGE SCALE GENOMIC DNA]</scope>
    <source>
        <strain evidence="1">HL-49</strain>
    </source>
</reference>
<accession>A0A0P7Y714</accession>
<comment type="caution">
    <text evidence="1">The sequence shown here is derived from an EMBL/GenBank/DDBJ whole genome shotgun (WGS) entry which is preliminary data.</text>
</comment>
<dbReference type="OrthoDB" id="828208at2"/>
<dbReference type="Proteomes" id="UP000050421">
    <property type="component" value="Unassembled WGS sequence"/>
</dbReference>
<dbReference type="PATRIC" id="fig|1305737.6.peg.3115"/>
<protein>
    <submittedName>
        <fullName evidence="1">Uncharacterized protein</fullName>
    </submittedName>
</protein>